<keyword evidence="2" id="KW-0472">Membrane</keyword>
<protein>
    <submittedName>
        <fullName evidence="4">Uncharacterized protein LOC107071000</fullName>
    </submittedName>
</protein>
<name>A0ABM1IY23_POLDO</name>
<feature type="transmembrane region" description="Helical" evidence="2">
    <location>
        <begin position="100"/>
        <end position="120"/>
    </location>
</feature>
<organism evidence="3 4">
    <name type="scientific">Polistes dominula</name>
    <name type="common">European paper wasp</name>
    <name type="synonym">Vespa dominula</name>
    <dbReference type="NCBI Taxonomy" id="743375"/>
    <lineage>
        <taxon>Eukaryota</taxon>
        <taxon>Metazoa</taxon>
        <taxon>Ecdysozoa</taxon>
        <taxon>Arthropoda</taxon>
        <taxon>Hexapoda</taxon>
        <taxon>Insecta</taxon>
        <taxon>Pterygota</taxon>
        <taxon>Neoptera</taxon>
        <taxon>Endopterygota</taxon>
        <taxon>Hymenoptera</taxon>
        <taxon>Apocrita</taxon>
        <taxon>Aculeata</taxon>
        <taxon>Vespoidea</taxon>
        <taxon>Vespidae</taxon>
        <taxon>Polistinae</taxon>
        <taxon>Polistini</taxon>
        <taxon>Polistes</taxon>
    </lineage>
</organism>
<sequence length="132" mass="15759">MAFTSVITEFISSLKNIGSKMYSERICEYQNAYNIQILKYEKLLHKSLEEVEIYNAILKSKSLTIKTREKFEQEMQEIQDILAINKEKLNRLRRKDRRSFVVAIRLIFTCFIIYILYYILTSNFSTTYVNTT</sequence>
<proteinExistence type="predicted"/>
<dbReference type="InterPro" id="IPR028194">
    <property type="entry name" value="CC167"/>
</dbReference>
<dbReference type="GeneID" id="107071000"/>
<gene>
    <name evidence="4" type="primary">LOC107071000</name>
</gene>
<evidence type="ECO:0000313" key="4">
    <source>
        <dbReference type="RefSeq" id="XP_015185110.1"/>
    </source>
</evidence>
<accession>A0ABM1IY23</accession>
<keyword evidence="2" id="KW-1133">Transmembrane helix</keyword>
<evidence type="ECO:0000256" key="1">
    <source>
        <dbReference type="SAM" id="Coils"/>
    </source>
</evidence>
<dbReference type="Proteomes" id="UP000694924">
    <property type="component" value="Unplaced"/>
</dbReference>
<dbReference type="RefSeq" id="XP_015185110.1">
    <property type="nucleotide sequence ID" value="XM_015329624.1"/>
</dbReference>
<evidence type="ECO:0000313" key="3">
    <source>
        <dbReference type="Proteomes" id="UP000694924"/>
    </source>
</evidence>
<feature type="coiled-coil region" evidence="1">
    <location>
        <begin position="68"/>
        <end position="95"/>
    </location>
</feature>
<keyword evidence="1" id="KW-0175">Coiled coil</keyword>
<dbReference type="Pfam" id="PF15188">
    <property type="entry name" value="CCDC-167"/>
    <property type="match status" value="1"/>
</dbReference>
<keyword evidence="3" id="KW-1185">Reference proteome</keyword>
<keyword evidence="2" id="KW-0812">Transmembrane</keyword>
<reference evidence="4" key="1">
    <citation type="submission" date="2025-08" db="UniProtKB">
        <authorList>
            <consortium name="RefSeq"/>
        </authorList>
    </citation>
    <scope>IDENTIFICATION</scope>
    <source>
        <tissue evidence="4">Whole body</tissue>
    </source>
</reference>
<evidence type="ECO:0000256" key="2">
    <source>
        <dbReference type="SAM" id="Phobius"/>
    </source>
</evidence>